<proteinExistence type="predicted"/>
<dbReference type="SUPFAM" id="SSF50952">
    <property type="entry name" value="Soluble quinoprotein glucose dehydrogenase"/>
    <property type="match status" value="1"/>
</dbReference>
<evidence type="ECO:0000313" key="3">
    <source>
        <dbReference type="EMBL" id="AZN73685.1"/>
    </source>
</evidence>
<keyword evidence="4" id="KW-1185">Reference proteome</keyword>
<dbReference type="RefSeq" id="WP_126009478.1">
    <property type="nucleotide sequence ID" value="NZ_CP032509.1"/>
</dbReference>
<dbReference type="Proteomes" id="UP000268192">
    <property type="component" value="Chromosome"/>
</dbReference>
<keyword evidence="1" id="KW-0732">Signal</keyword>
<evidence type="ECO:0000313" key="4">
    <source>
        <dbReference type="Proteomes" id="UP000268192"/>
    </source>
</evidence>
<gene>
    <name evidence="3" type="ORF">D5400_08445</name>
</gene>
<dbReference type="InterPro" id="IPR011041">
    <property type="entry name" value="Quinoprot_gluc/sorb_DH_b-prop"/>
</dbReference>
<name>A0A3Q8XRM5_9HYPH</name>
<organism evidence="3 4">
    <name type="scientific">Georhizobium profundi</name>
    <dbReference type="NCBI Taxonomy" id="2341112"/>
    <lineage>
        <taxon>Bacteria</taxon>
        <taxon>Pseudomonadati</taxon>
        <taxon>Pseudomonadota</taxon>
        <taxon>Alphaproteobacteria</taxon>
        <taxon>Hyphomicrobiales</taxon>
        <taxon>Rhizobiaceae</taxon>
        <taxon>Georhizobium</taxon>
    </lineage>
</organism>
<dbReference type="OrthoDB" id="9770043at2"/>
<accession>A0A3Q8XRM5</accession>
<dbReference type="InterPro" id="IPR011042">
    <property type="entry name" value="6-blade_b-propeller_TolB-like"/>
</dbReference>
<evidence type="ECO:0000256" key="1">
    <source>
        <dbReference type="SAM" id="SignalP"/>
    </source>
</evidence>
<protein>
    <submittedName>
        <fullName evidence="3">Sorbosone dehydrogenase</fullName>
    </submittedName>
</protein>
<dbReference type="AlphaFoldDB" id="A0A3Q8XRM5"/>
<sequence>MKTRLICAALAASAAYCVPAFAQSNDTLERLGSFRTTGTTEFITVDQNSESADAIRSTLERIELPDGFSIDLYALVPDARHMAVGPQGIVVFVGTRKTEVWAVTDRDKNRVADEVKNFAPSLAKAIPNGPCFSPEGVLFIAEQNRVLQYPAAEFFYESPDVVAVPVIADGELVPEEEVSYNHTARVCDIGPDGKLYVSLGQPYNVPPAEKMDLYNEQGIGGIIRVNQDGSDREVYTHGVRNSVGQDFHPESGELWFTDNQVDGMGDDIPPGEINRQTEAGQNFGFPWYGGGSIRTNEYKDAEIPADVVMPVVEMQAHAADLGMMFYSGNQFPDEYKNGIFSAQHGSWNRTEPVGARVMFTPVDAEGNVGETVPFAEGWLDENGEYLGRPVDVAQLRDGSILVSDDLAGAIYRISYEAPQAQ</sequence>
<feature type="chain" id="PRO_5018663884" evidence="1">
    <location>
        <begin position="23"/>
        <end position="421"/>
    </location>
</feature>
<dbReference type="PANTHER" id="PTHR33546:SF1">
    <property type="entry name" value="LARGE, MULTIFUNCTIONAL SECRETED PROTEIN"/>
    <property type="match status" value="1"/>
</dbReference>
<dbReference type="EMBL" id="CP032509">
    <property type="protein sequence ID" value="AZN73685.1"/>
    <property type="molecule type" value="Genomic_DNA"/>
</dbReference>
<dbReference type="PANTHER" id="PTHR33546">
    <property type="entry name" value="LARGE, MULTIFUNCTIONAL SECRETED PROTEIN-RELATED"/>
    <property type="match status" value="1"/>
</dbReference>
<dbReference type="InterPro" id="IPR012938">
    <property type="entry name" value="Glc/Sorbosone_DH"/>
</dbReference>
<evidence type="ECO:0000259" key="2">
    <source>
        <dbReference type="Pfam" id="PF07995"/>
    </source>
</evidence>
<dbReference type="KEGG" id="abaw:D5400_08445"/>
<dbReference type="Pfam" id="PF07995">
    <property type="entry name" value="GSDH"/>
    <property type="match status" value="1"/>
</dbReference>
<feature type="signal peptide" evidence="1">
    <location>
        <begin position="1"/>
        <end position="22"/>
    </location>
</feature>
<feature type="domain" description="Glucose/Sorbosone dehydrogenase" evidence="2">
    <location>
        <begin position="180"/>
        <end position="342"/>
    </location>
</feature>
<dbReference type="Gene3D" id="2.120.10.30">
    <property type="entry name" value="TolB, C-terminal domain"/>
    <property type="match status" value="1"/>
</dbReference>
<reference evidence="3 4" key="1">
    <citation type="submission" date="2018-09" db="EMBL/GenBank/DDBJ databases">
        <title>Marinorhizobium profundi gen. nov., sp. nov., isolated from a deep-sea sediment sample from the New Britain Trench and proposal of Marinorhizobiaceae fam. nov. in the order Rhizobiales of the class Alphaproteobacteria.</title>
        <authorList>
            <person name="Cao J."/>
        </authorList>
    </citation>
    <scope>NUCLEOTIDE SEQUENCE [LARGE SCALE GENOMIC DNA]</scope>
    <source>
        <strain evidence="3 4">WS11</strain>
    </source>
</reference>